<keyword evidence="2" id="KW-1185">Reference proteome</keyword>
<accession>A0A250KL71</accession>
<name>A0A250KL71_9GAMM</name>
<evidence type="ECO:0000313" key="2">
    <source>
        <dbReference type="Proteomes" id="UP000266313"/>
    </source>
</evidence>
<dbReference type="RefSeq" id="WP_119628290.1">
    <property type="nucleotide sequence ID" value="NZ_AP017928.1"/>
</dbReference>
<gene>
    <name evidence="1" type="ORF">sS8_0545</name>
</gene>
<dbReference type="Proteomes" id="UP000266313">
    <property type="component" value="Chromosome"/>
</dbReference>
<protein>
    <submittedName>
        <fullName evidence="1">Uncharacterized protein</fullName>
    </submittedName>
</protein>
<sequence>MSSLNLGFMEKNDVQSFIETLQSADRNEFAGFTMRFARGDEASWKRFIKGAYNHPITWWIGIFQLTMQMGIWGTPLPTSFYSF</sequence>
<reference evidence="1 2" key="1">
    <citation type="submission" date="2016-12" db="EMBL/GenBank/DDBJ databases">
        <title>Genome sequencing of Methylocaldum marinum.</title>
        <authorList>
            <person name="Takeuchi M."/>
            <person name="Kamagata Y."/>
            <person name="Hiraoka S."/>
            <person name="Oshima K."/>
            <person name="Hattori M."/>
            <person name="Iwasaki W."/>
        </authorList>
    </citation>
    <scope>NUCLEOTIDE SEQUENCE [LARGE SCALE GENOMIC DNA]</scope>
    <source>
        <strain evidence="1 2">S8</strain>
    </source>
</reference>
<evidence type="ECO:0000313" key="1">
    <source>
        <dbReference type="EMBL" id="BBA32510.1"/>
    </source>
</evidence>
<dbReference type="KEGG" id="mmai:sS8_0545"/>
<proteinExistence type="predicted"/>
<dbReference type="EMBL" id="AP017928">
    <property type="protein sequence ID" value="BBA32510.1"/>
    <property type="molecule type" value="Genomic_DNA"/>
</dbReference>
<dbReference type="AlphaFoldDB" id="A0A250KL71"/>
<organism evidence="1 2">
    <name type="scientific">Methylocaldum marinum</name>
    <dbReference type="NCBI Taxonomy" id="1432792"/>
    <lineage>
        <taxon>Bacteria</taxon>
        <taxon>Pseudomonadati</taxon>
        <taxon>Pseudomonadota</taxon>
        <taxon>Gammaproteobacteria</taxon>
        <taxon>Methylococcales</taxon>
        <taxon>Methylococcaceae</taxon>
        <taxon>Methylocaldum</taxon>
    </lineage>
</organism>